<feature type="domain" description="NERD" evidence="2">
    <location>
        <begin position="26"/>
        <end position="142"/>
    </location>
</feature>
<evidence type="ECO:0000313" key="4">
    <source>
        <dbReference type="Proteomes" id="UP000182248"/>
    </source>
</evidence>
<name>A0A1K1RWV2_9FLAO</name>
<feature type="transmembrane region" description="Helical" evidence="1">
    <location>
        <begin position="6"/>
        <end position="22"/>
    </location>
</feature>
<dbReference type="InterPro" id="IPR011528">
    <property type="entry name" value="NERD"/>
</dbReference>
<keyword evidence="1" id="KW-0812">Transmembrane</keyword>
<dbReference type="PROSITE" id="PS50965">
    <property type="entry name" value="NERD"/>
    <property type="match status" value="1"/>
</dbReference>
<evidence type="ECO:0000259" key="2">
    <source>
        <dbReference type="PROSITE" id="PS50965"/>
    </source>
</evidence>
<dbReference type="EMBL" id="FPJE01000039">
    <property type="protein sequence ID" value="SFW76648.1"/>
    <property type="molecule type" value="Genomic_DNA"/>
</dbReference>
<dbReference type="Proteomes" id="UP000182248">
    <property type="component" value="Unassembled WGS sequence"/>
</dbReference>
<evidence type="ECO:0000313" key="3">
    <source>
        <dbReference type="EMBL" id="SFW76648.1"/>
    </source>
</evidence>
<accession>A0A1K1RWV2</accession>
<dbReference type="Pfam" id="PF08378">
    <property type="entry name" value="NERD"/>
    <property type="match status" value="1"/>
</dbReference>
<dbReference type="AlphaFoldDB" id="A0A1K1RWV2"/>
<gene>
    <name evidence="3" type="ORF">SAMN02927921_04146</name>
</gene>
<protein>
    <submittedName>
        <fullName evidence="3">Nuclease-related domain-containing protein</fullName>
    </submittedName>
</protein>
<evidence type="ECO:0000256" key="1">
    <source>
        <dbReference type="SAM" id="Phobius"/>
    </source>
</evidence>
<reference evidence="3 4" key="1">
    <citation type="submission" date="2016-11" db="EMBL/GenBank/DDBJ databases">
        <authorList>
            <person name="Jaros S."/>
            <person name="Januszkiewicz K."/>
            <person name="Wedrychowicz H."/>
        </authorList>
    </citation>
    <scope>NUCLEOTIDE SEQUENCE [LARGE SCALE GENOMIC DNA]</scope>
    <source>
        <strain evidence="3 4">CGMCC 1.12145</strain>
    </source>
</reference>
<keyword evidence="4" id="KW-1185">Reference proteome</keyword>
<dbReference type="STRING" id="1150368.SAMN02927921_04146"/>
<sequence>MEPWLWLFLLIIVCLYIYQLFSPQIKGMIGEKTIATVLTRLDSSRYKVINNVVLNVRGRISQIDHVVISDFGIFVIETKNYKGWIMGGEYAEYWTQVIYKRKEKLYNPVRQNYGHVLALKHLLREFPYIKYLPIVVFSTKAELKVNTRSEVIYSVDLLKVIRKHTEVVLSKTEKEAIHTIITSANIKSGYKHSKHIKSINQSIKERKRLTKKKLWRGLDGT</sequence>
<proteinExistence type="predicted"/>
<keyword evidence="1" id="KW-0472">Membrane</keyword>
<keyword evidence="1" id="KW-1133">Transmembrane helix</keyword>
<organism evidence="3 4">
    <name type="scientific">Sinomicrobium oceani</name>
    <dbReference type="NCBI Taxonomy" id="1150368"/>
    <lineage>
        <taxon>Bacteria</taxon>
        <taxon>Pseudomonadati</taxon>
        <taxon>Bacteroidota</taxon>
        <taxon>Flavobacteriia</taxon>
        <taxon>Flavobacteriales</taxon>
        <taxon>Flavobacteriaceae</taxon>
        <taxon>Sinomicrobium</taxon>
    </lineage>
</organism>